<sequence length="124" mass="14264">MSIKYPVISVVLSAILVLHSVLPFVEYYAFKEYIIENLCIERDNPKSCCQGKCYLEKRIRETNTDTPQDEQAPAVSKTERVEYNLPAGYSISVCVFEHPAEFGYIIPGYDFNFYEAVFHPPQKV</sequence>
<reference evidence="1 2" key="1">
    <citation type="journal article" date="2015" name="Int. J. Syst. Evol. Microbiol.">
        <title>Mariniphaga sediminis sp. nov., isolated from coastal sediment.</title>
        <authorList>
            <person name="Wang F.Q."/>
            <person name="Shen Q.Y."/>
            <person name="Chen G.J."/>
            <person name="Du Z.J."/>
        </authorList>
    </citation>
    <scope>NUCLEOTIDE SEQUENCE [LARGE SCALE GENOMIC DNA]</scope>
    <source>
        <strain evidence="1 2">SY21</strain>
    </source>
</reference>
<dbReference type="Proteomes" id="UP000266441">
    <property type="component" value="Unassembled WGS sequence"/>
</dbReference>
<dbReference type="OrthoDB" id="980645at2"/>
<organism evidence="1 2">
    <name type="scientific">Mariniphaga sediminis</name>
    <dbReference type="NCBI Taxonomy" id="1628158"/>
    <lineage>
        <taxon>Bacteria</taxon>
        <taxon>Pseudomonadati</taxon>
        <taxon>Bacteroidota</taxon>
        <taxon>Bacteroidia</taxon>
        <taxon>Marinilabiliales</taxon>
        <taxon>Prolixibacteraceae</taxon>
        <taxon>Mariniphaga</taxon>
    </lineage>
</organism>
<gene>
    <name evidence="1" type="ORF">D1164_10725</name>
</gene>
<accession>A0A399CZH2</accession>
<dbReference type="AlphaFoldDB" id="A0A399CZH2"/>
<comment type="caution">
    <text evidence="1">The sequence shown here is derived from an EMBL/GenBank/DDBJ whole genome shotgun (WGS) entry which is preliminary data.</text>
</comment>
<protein>
    <submittedName>
        <fullName evidence="1">Uncharacterized protein</fullName>
    </submittedName>
</protein>
<dbReference type="RefSeq" id="WP_119349979.1">
    <property type="nucleotide sequence ID" value="NZ_QWET01000007.1"/>
</dbReference>
<dbReference type="EMBL" id="QWET01000007">
    <property type="protein sequence ID" value="RIH65054.1"/>
    <property type="molecule type" value="Genomic_DNA"/>
</dbReference>
<name>A0A399CZH2_9BACT</name>
<evidence type="ECO:0000313" key="1">
    <source>
        <dbReference type="EMBL" id="RIH65054.1"/>
    </source>
</evidence>
<proteinExistence type="predicted"/>
<evidence type="ECO:0000313" key="2">
    <source>
        <dbReference type="Proteomes" id="UP000266441"/>
    </source>
</evidence>
<keyword evidence="2" id="KW-1185">Reference proteome</keyword>